<reference evidence="2" key="1">
    <citation type="submission" date="2017-09" db="EMBL/GenBank/DDBJ databases">
        <authorList>
            <person name="Varghese N."/>
            <person name="Submissions S."/>
        </authorList>
    </citation>
    <scope>NUCLEOTIDE SEQUENCE [LARGE SCALE GENOMIC DNA]</scope>
    <source>
        <strain evidence="2">DSM 25885</strain>
    </source>
</reference>
<dbReference type="RefSeq" id="WP_097046878.1">
    <property type="nucleotide sequence ID" value="NZ_OBEH01000005.1"/>
</dbReference>
<name>A0A285N105_9FLAO</name>
<organism evidence="1 2">
    <name type="scientific">Flagellimonas pacifica</name>
    <dbReference type="NCBI Taxonomy" id="1247520"/>
    <lineage>
        <taxon>Bacteria</taxon>
        <taxon>Pseudomonadati</taxon>
        <taxon>Bacteroidota</taxon>
        <taxon>Flavobacteriia</taxon>
        <taxon>Flavobacteriales</taxon>
        <taxon>Flavobacteriaceae</taxon>
        <taxon>Flagellimonas</taxon>
    </lineage>
</organism>
<evidence type="ECO:0000313" key="1">
    <source>
        <dbReference type="EMBL" id="SNZ01431.1"/>
    </source>
</evidence>
<evidence type="ECO:0000313" key="2">
    <source>
        <dbReference type="Proteomes" id="UP000219048"/>
    </source>
</evidence>
<gene>
    <name evidence="1" type="ORF">SAMN06265377_3270</name>
</gene>
<dbReference type="OrthoDB" id="1032058at2"/>
<dbReference type="Proteomes" id="UP000219048">
    <property type="component" value="Unassembled WGS sequence"/>
</dbReference>
<keyword evidence="2" id="KW-1185">Reference proteome</keyword>
<sequence>MGISYNDDPEHYKRLIAKINAGADFPMYLNQNGYKLARKSAGSLEFHNDRDKIVLNVSRDPMTYFNRNDSLDKGRFFKFISLREGNFYKAIEKGLETINRIPDTQEIKIEKQKKTSKSLEMNYNIVPLCNADYLTRQRGISEDTLSDPAFKGRVFNAYHIRDNGGRIANIAFPKYDLDGNARNYILYNKPYRSRADNKIKKFRLVLNQRDNHLFYSNPIAGKSVRIFYGESAIDLLSYHEMHGKPDNFYISFGGNIYREKLESFVSLVQPMASKKKVEVISLTDNDISGFKFDLKVFAALINASGPDVYLETKIRMEDVSLHFHYNERSRAKIPEHSANLDTKLGADLMTDDLGFKMVKCIGFSDKLVLEFNLREISYSSNIHKRDKAFETLMELVNMTYLPIPTQILKSKGKDWNDDLMESKKTKYIEAKFTTPDLLSLGDKIELRTPVGPEGASNLGIIKEKRDTSVLCDFGLAHRYAIPYSAIQKYFRKKAPLSIEQGKEKLKKPFKNNTLQNNIL</sequence>
<protein>
    <submittedName>
        <fullName evidence="1">Uncharacterized protein</fullName>
    </submittedName>
</protein>
<accession>A0A285N105</accession>
<dbReference type="EMBL" id="OBEH01000005">
    <property type="protein sequence ID" value="SNZ01431.1"/>
    <property type="molecule type" value="Genomic_DNA"/>
</dbReference>
<proteinExistence type="predicted"/>
<dbReference type="AlphaFoldDB" id="A0A285N105"/>